<dbReference type="EnsemblMetazoa" id="AALB005096-RA">
    <property type="protein sequence ID" value="AALB005096-PA"/>
    <property type="gene ID" value="AALB005096"/>
</dbReference>
<dbReference type="Proteomes" id="UP000069272">
    <property type="component" value="Chromosome 3L"/>
</dbReference>
<accession>A0A182FF06</accession>
<dbReference type="AlphaFoldDB" id="A0A182FF06"/>
<name>A0A182FF06_ANOAL</name>
<organism evidence="2 3">
    <name type="scientific">Anopheles albimanus</name>
    <name type="common">New world malaria mosquito</name>
    <dbReference type="NCBI Taxonomy" id="7167"/>
    <lineage>
        <taxon>Eukaryota</taxon>
        <taxon>Metazoa</taxon>
        <taxon>Ecdysozoa</taxon>
        <taxon>Arthropoda</taxon>
        <taxon>Hexapoda</taxon>
        <taxon>Insecta</taxon>
        <taxon>Pterygota</taxon>
        <taxon>Neoptera</taxon>
        <taxon>Endopterygota</taxon>
        <taxon>Diptera</taxon>
        <taxon>Nematocera</taxon>
        <taxon>Culicoidea</taxon>
        <taxon>Culicidae</taxon>
        <taxon>Anophelinae</taxon>
        <taxon>Anopheles</taxon>
    </lineage>
</organism>
<evidence type="ECO:0000256" key="1">
    <source>
        <dbReference type="ARBA" id="ARBA00022729"/>
    </source>
</evidence>
<proteinExistence type="predicted"/>
<sequence>MQDRLLCVALVILSVPIGPICSQDIFSLLPVPSLGVLGRKKLFITRVGQCLGKKNLPVYVPDMRIVAHNRTAYVVSGEVHFRESFPNGYKLSVVVKQCDDMRATINCRPFLNNIANSDGCGLLSASGTMYSVYLRNFKPKLQCPFWNGTYVMGETLVDDGLIKYLPGAGSTFWEVRMTGRVKERMIFCVVMHLNVRPKRKL</sequence>
<reference evidence="2" key="2">
    <citation type="submission" date="2022-08" db="UniProtKB">
        <authorList>
            <consortium name="EnsemblMetazoa"/>
        </authorList>
    </citation>
    <scope>IDENTIFICATION</scope>
    <source>
        <strain evidence="2">STECLA/ALBI9_A</strain>
    </source>
</reference>
<evidence type="ECO:0000313" key="2">
    <source>
        <dbReference type="EnsemblMetazoa" id="AALB005096-PA"/>
    </source>
</evidence>
<keyword evidence="1" id="KW-0732">Signal</keyword>
<evidence type="ECO:0008006" key="4">
    <source>
        <dbReference type="Google" id="ProtNLM"/>
    </source>
</evidence>
<dbReference type="Gene3D" id="2.70.220.10">
    <property type="entry name" value="Ganglioside GM2 activator"/>
    <property type="match status" value="1"/>
</dbReference>
<dbReference type="VEuPathDB" id="VectorBase:AALB20_031838"/>
<dbReference type="InterPro" id="IPR036846">
    <property type="entry name" value="GM2-AP_sf"/>
</dbReference>
<keyword evidence="3" id="KW-1185">Reference proteome</keyword>
<protein>
    <recommendedName>
        <fullName evidence="4">MD-2-related lipid-recognition domain-containing protein</fullName>
    </recommendedName>
</protein>
<evidence type="ECO:0000313" key="3">
    <source>
        <dbReference type="Proteomes" id="UP000069272"/>
    </source>
</evidence>
<dbReference type="VEuPathDB" id="VectorBase:AALB005096"/>
<reference evidence="2 3" key="1">
    <citation type="journal article" date="2017" name="G3 (Bethesda)">
        <title>The Physical Genome Mapping of Anopheles albimanus Corrected Scaffold Misassemblies and Identified Interarm Rearrangements in Genus Anopheles.</title>
        <authorList>
            <person name="Artemov G.N."/>
            <person name="Peery A.N."/>
            <person name="Jiang X."/>
            <person name="Tu Z."/>
            <person name="Stegniy V.N."/>
            <person name="Sharakhova M.V."/>
            <person name="Sharakhov I.V."/>
        </authorList>
    </citation>
    <scope>NUCLEOTIDE SEQUENCE [LARGE SCALE GENOMIC DNA]</scope>
    <source>
        <strain evidence="2 3">ALBI9_A</strain>
    </source>
</reference>